<evidence type="ECO:0000256" key="3">
    <source>
        <dbReference type="ARBA" id="ARBA00023125"/>
    </source>
</evidence>
<comment type="caution">
    <text evidence="9">The sequence shown here is derived from an EMBL/GenBank/DDBJ whole genome shotgun (WGS) entry which is preliminary data.</text>
</comment>
<dbReference type="Pfam" id="PF00168">
    <property type="entry name" value="C2"/>
    <property type="match status" value="1"/>
</dbReference>
<dbReference type="Gene3D" id="3.30.890.10">
    <property type="entry name" value="Methyl-cpg-binding Protein 2, Chain A"/>
    <property type="match status" value="1"/>
</dbReference>
<keyword evidence="3" id="KW-0238">DNA-binding</keyword>
<dbReference type="PANTHER" id="PTHR34067">
    <property type="entry name" value="OS04G0193200 PROTEIN"/>
    <property type="match status" value="1"/>
</dbReference>
<dbReference type="GO" id="GO:0005634">
    <property type="term" value="C:nucleus"/>
    <property type="evidence" value="ECO:0007669"/>
    <property type="project" value="UniProtKB-SubCell"/>
</dbReference>
<feature type="domain" description="MBD" evidence="8">
    <location>
        <begin position="137"/>
        <end position="204"/>
    </location>
</feature>
<feature type="compositionally biased region" description="Polar residues" evidence="6">
    <location>
        <begin position="779"/>
        <end position="803"/>
    </location>
</feature>
<organism evidence="9 10">
    <name type="scientific">Quercus suber</name>
    <name type="common">Cork oak</name>
    <dbReference type="NCBI Taxonomy" id="58331"/>
    <lineage>
        <taxon>Eukaryota</taxon>
        <taxon>Viridiplantae</taxon>
        <taxon>Streptophyta</taxon>
        <taxon>Embryophyta</taxon>
        <taxon>Tracheophyta</taxon>
        <taxon>Spermatophyta</taxon>
        <taxon>Magnoliopsida</taxon>
        <taxon>eudicotyledons</taxon>
        <taxon>Gunneridae</taxon>
        <taxon>Pentapetalae</taxon>
        <taxon>rosids</taxon>
        <taxon>fabids</taxon>
        <taxon>Fagales</taxon>
        <taxon>Fagaceae</taxon>
        <taxon>Quercus</taxon>
    </lineage>
</organism>
<evidence type="ECO:0000256" key="5">
    <source>
        <dbReference type="ARBA" id="ARBA00023242"/>
    </source>
</evidence>
<sequence length="820" mass="90092">MPRGTIEVLLVSAKGLENTDFLNDMDPYVILICRSQEQKSSVASGKGTQPEWNESFVFTISDAASELTLKIMDSDTGTADDIVGEATVPLEPLFMEGSLPPTAYNVVKDQEFRGEIRERHDREFRVEEETYGGWKQLRLRSIRVKDLPRGWIKEIKIKKNAHGIRRDPYYTDPKSGYVFRSKKDVLRYLESGEISRHALKPKKSCINNAELINSEISPSSAAKRQKLNHPATRRRLFAGKGNSALSLEGKGTSALSKKGKGTSALSKKGKGSSDKSSLEAAEGKSTKRGQGNKVSAEQEDAFAPTTQIVQDKNLIGNTNEFAEIKENSNPGRSALPKANGSQRKGQPESLPAKSEPVLTPTANTLQEKNGFENVKEKRSTRKNQINSSKSRKKKEFNLPFRSSKRLAGLEPEQIVNSVSSHQAFQVSSRKFGESGTSPDACLATNSFSNEASQQFKDEQGTMNAPQSSLDVNDGLHGEPSDKSKEPHKKNLAANIEQLEMLETGKVDEEKLEEQQHCLVENSWSDPCLEFAIKTLTGALPLESTSNDGHVLMPSADIPQIENSLEGGIKKSSNRKTQVNLKKSMNKKELNLPCRSSKRVSGFELEIMANTISSEQALQNTSRETCESEATVPLVLADGASQQLEAGLHMEFAHHASTIIDTPLLGDSSNKIEKPPAVEVQVVPEEQLQLPETEIMPEPQELPFPFSDSWSDPCLEFAFKTLTGAIPVEDNLAQGYFQEELDISHTRRDSNLALPDFGSHNFFQNDITSHFDLPEKSETGHQPSMSSSLSPPGTVSLPSCSGIGSQPCLEGNKDLHGKVNS</sequence>
<keyword evidence="5" id="KW-0539">Nucleus</keyword>
<dbReference type="PROSITE" id="PS50004">
    <property type="entry name" value="C2"/>
    <property type="match status" value="1"/>
</dbReference>
<feature type="region of interest" description="Disordered" evidence="6">
    <location>
        <begin position="771"/>
        <end position="820"/>
    </location>
</feature>
<evidence type="ECO:0000256" key="6">
    <source>
        <dbReference type="SAM" id="MobiDB-lite"/>
    </source>
</evidence>
<evidence type="ECO:0000313" key="9">
    <source>
        <dbReference type="EMBL" id="KAK7855761.1"/>
    </source>
</evidence>
<dbReference type="InterPro" id="IPR001739">
    <property type="entry name" value="Methyl_CpG_DNA-bd"/>
</dbReference>
<feature type="compositionally biased region" description="Polar residues" evidence="6">
    <location>
        <begin position="451"/>
        <end position="470"/>
    </location>
</feature>
<dbReference type="InterPro" id="IPR035892">
    <property type="entry name" value="C2_domain_sf"/>
</dbReference>
<feature type="compositionally biased region" description="Basic residues" evidence="6">
    <location>
        <begin position="223"/>
        <end position="237"/>
    </location>
</feature>
<feature type="compositionally biased region" description="Basic and acidic residues" evidence="6">
    <location>
        <begin position="271"/>
        <end position="285"/>
    </location>
</feature>
<accession>A0AAW0LXE4</accession>
<dbReference type="InterPro" id="IPR016177">
    <property type="entry name" value="DNA-bd_dom_sf"/>
</dbReference>
<gene>
    <name evidence="9" type="ORF">CFP56_026415</name>
</gene>
<feature type="compositionally biased region" description="Basic and acidic residues" evidence="6">
    <location>
        <begin position="473"/>
        <end position="484"/>
    </location>
</feature>
<evidence type="ECO:0000256" key="2">
    <source>
        <dbReference type="ARBA" id="ARBA00023015"/>
    </source>
</evidence>
<protein>
    <submittedName>
        <fullName evidence="9">C2 domain-containing protein</fullName>
    </submittedName>
</protein>
<evidence type="ECO:0000313" key="10">
    <source>
        <dbReference type="Proteomes" id="UP000237347"/>
    </source>
</evidence>
<feature type="compositionally biased region" description="Polar residues" evidence="6">
    <location>
        <begin position="304"/>
        <end position="320"/>
    </location>
</feature>
<dbReference type="AlphaFoldDB" id="A0AAW0LXE4"/>
<feature type="compositionally biased region" description="Basic and acidic residues" evidence="6">
    <location>
        <begin position="810"/>
        <end position="820"/>
    </location>
</feature>
<feature type="region of interest" description="Disordered" evidence="6">
    <location>
        <begin position="451"/>
        <end position="487"/>
    </location>
</feature>
<feature type="region of interest" description="Disordered" evidence="6">
    <location>
        <begin position="217"/>
        <end position="399"/>
    </location>
</feature>
<dbReference type="PANTHER" id="PTHR34067:SF20">
    <property type="entry name" value="OS08G0206700 PROTEIN"/>
    <property type="match status" value="1"/>
</dbReference>
<proteinExistence type="predicted"/>
<reference evidence="9 10" key="1">
    <citation type="journal article" date="2018" name="Sci. Data">
        <title>The draft genome sequence of cork oak.</title>
        <authorList>
            <person name="Ramos A.M."/>
            <person name="Usie A."/>
            <person name="Barbosa P."/>
            <person name="Barros P.M."/>
            <person name="Capote T."/>
            <person name="Chaves I."/>
            <person name="Simoes F."/>
            <person name="Abreu I."/>
            <person name="Carrasquinho I."/>
            <person name="Faro C."/>
            <person name="Guimaraes J.B."/>
            <person name="Mendonca D."/>
            <person name="Nobrega F."/>
            <person name="Rodrigues L."/>
            <person name="Saibo N.J.M."/>
            <person name="Varela M.C."/>
            <person name="Egas C."/>
            <person name="Matos J."/>
            <person name="Miguel C.M."/>
            <person name="Oliveira M.M."/>
            <person name="Ricardo C.P."/>
            <person name="Goncalves S."/>
        </authorList>
    </citation>
    <scope>NUCLEOTIDE SEQUENCE [LARGE SCALE GENOMIC DNA]</scope>
    <source>
        <strain evidence="10">cv. HL8</strain>
    </source>
</reference>
<keyword evidence="10" id="KW-1185">Reference proteome</keyword>
<dbReference type="InterPro" id="IPR000008">
    <property type="entry name" value="C2_dom"/>
</dbReference>
<feature type="domain" description="C2" evidence="7">
    <location>
        <begin position="1"/>
        <end position="103"/>
    </location>
</feature>
<dbReference type="InterPro" id="IPR038945">
    <property type="entry name" value="MBD13-like"/>
</dbReference>
<evidence type="ECO:0000259" key="7">
    <source>
        <dbReference type="PROSITE" id="PS50004"/>
    </source>
</evidence>
<dbReference type="SMART" id="SM00239">
    <property type="entry name" value="C2"/>
    <property type="match status" value="1"/>
</dbReference>
<keyword evidence="4" id="KW-0804">Transcription</keyword>
<dbReference type="SUPFAM" id="SSF49562">
    <property type="entry name" value="C2 domain (Calcium/lipid-binding domain, CaLB)"/>
    <property type="match status" value="1"/>
</dbReference>
<dbReference type="SUPFAM" id="SSF54171">
    <property type="entry name" value="DNA-binding domain"/>
    <property type="match status" value="1"/>
</dbReference>
<dbReference type="CDD" id="cd00122">
    <property type="entry name" value="MBD"/>
    <property type="match status" value="1"/>
</dbReference>
<evidence type="ECO:0000256" key="1">
    <source>
        <dbReference type="ARBA" id="ARBA00004123"/>
    </source>
</evidence>
<evidence type="ECO:0000256" key="4">
    <source>
        <dbReference type="ARBA" id="ARBA00023163"/>
    </source>
</evidence>
<dbReference type="GO" id="GO:0003677">
    <property type="term" value="F:DNA binding"/>
    <property type="evidence" value="ECO:0007669"/>
    <property type="project" value="UniProtKB-KW"/>
</dbReference>
<dbReference type="PROSITE" id="PS50982">
    <property type="entry name" value="MBD"/>
    <property type="match status" value="1"/>
</dbReference>
<dbReference type="Gene3D" id="2.60.40.150">
    <property type="entry name" value="C2 domain"/>
    <property type="match status" value="1"/>
</dbReference>
<dbReference type="Pfam" id="PF01429">
    <property type="entry name" value="MBD"/>
    <property type="match status" value="1"/>
</dbReference>
<dbReference type="Proteomes" id="UP000237347">
    <property type="component" value="Unassembled WGS sequence"/>
</dbReference>
<evidence type="ECO:0000259" key="8">
    <source>
        <dbReference type="PROSITE" id="PS50982"/>
    </source>
</evidence>
<dbReference type="EMBL" id="PKMF04000042">
    <property type="protein sequence ID" value="KAK7855761.1"/>
    <property type="molecule type" value="Genomic_DNA"/>
</dbReference>
<name>A0AAW0LXE4_QUESU</name>
<comment type="subcellular location">
    <subcellularLocation>
        <location evidence="1">Nucleus</location>
    </subcellularLocation>
</comment>
<keyword evidence="2" id="KW-0805">Transcription regulation</keyword>